<dbReference type="InterPro" id="IPR014001">
    <property type="entry name" value="Helicase_ATP-bd"/>
</dbReference>
<dbReference type="GO" id="GO:0003676">
    <property type="term" value="F:nucleic acid binding"/>
    <property type="evidence" value="ECO:0007669"/>
    <property type="project" value="InterPro"/>
</dbReference>
<dbReference type="GO" id="GO:0006355">
    <property type="term" value="P:regulation of DNA-templated transcription"/>
    <property type="evidence" value="ECO:0007669"/>
    <property type="project" value="InterPro"/>
</dbReference>
<dbReference type="EMBL" id="CP003589">
    <property type="protein sequence ID" value="AFK73027.1"/>
    <property type="molecule type" value="Genomic_DNA"/>
</dbReference>
<dbReference type="InterPro" id="IPR039187">
    <property type="entry name" value="SNO_AAA"/>
</dbReference>
<dbReference type="InterPro" id="IPR027417">
    <property type="entry name" value="P-loop_NTPase"/>
</dbReference>
<dbReference type="SUPFAM" id="SSF52540">
    <property type="entry name" value="P-loop containing nucleoside triphosphate hydrolases"/>
    <property type="match status" value="1"/>
</dbReference>
<dbReference type="SUPFAM" id="SSF53335">
    <property type="entry name" value="S-adenosyl-L-methionine-dependent methyltransferases"/>
    <property type="match status" value="1"/>
</dbReference>
<dbReference type="PANTHER" id="PTHR12706:SF30">
    <property type="entry name" value="PROTEIN STRAWBERRY NOTCH-RELATED"/>
    <property type="match status" value="1"/>
</dbReference>
<dbReference type="GO" id="GO:0032259">
    <property type="term" value="P:methylation"/>
    <property type="evidence" value="ECO:0007669"/>
    <property type="project" value="UniProtKB-KW"/>
</dbReference>
<sequence>MIAMQPATPTQTKNLVNWIQLNTDDPETRLVAVKFPSGTKRLVLVANQDLTNGQLQVLGELGFYRSRSGFLVRDDLRFSLQQIQKAFPKAHPVKVPMNWVTRIMPERPVSPASATVSTPKVSAPAISIPPQDPAQGREQSVGNESEDRPDEVLPVTVTVNNAVMSARPLGMNYRGQMVFLGEDGRFIQGPAQQIIREADSRGATFLYGATAEDLALCADGLVREIAGGKVLRFDDLKRFSSIVTEIPEGAVLSSPRAREVQEAIEAALVRHIRKQPGMTPKAAYSLAIKLHEGQPPLAARTSESVALQQYSTPLPLSVAVQQIVGGFKGRSVLEPTIGNGSLVCTVKDAALAGVELDVRRLDAIRRDRSEANLQHGDATSFDFRSLNGGGDFDVVLSNPPFGGLQPPRMMSGLKVSRVDHLIMIRSLQARADDGVGVYIIGADSYLDSQAGLVTGGSRYLFNWLADRYQVDAVEVDGGIYTKQGASFPIRIVVVGRKEAGHAQVPDRLPVLLDHDEVFEWAAGMYEKYGLAEIRTPEMGLQEALSDSAVVELDGDAPVEDRSAEQSHPPVETESGSARAVAPVDRSEEEENSYQSPYAAFSRAGEATAMVPRNLATPTRMALTEVVREEGDVDGFVAAELGWSVEELGGYLSPEQVDAVALAINSLQKGRGFLEADQTGLGKGRVMAALARYSVLQQKTVVFLTETPTLFTDFWRDISDIGSAELFTPMIVNDGVSIFDPISGNKLVPATPKAVIQAALDGGVVDPAYNLVLGTYSQFNRDRAKSSKARWISQIAEGKALLLDEAHNAAGESNTGQNIGLAIDNADFVVYSSATAMKAGKNVMLYSELFPETVDMGALPETLAIGGEVLQEVLSGMLARDGVFIRREHDLSNLAFSTVSDDGREERNRSLSDKLAEILELMNYLAGDINELVNKRNKEIKKALEAIPEVERKGNRMGAVSTNFGSRLYAIYRQFMMAIKTDLAADRAIKALEEGKKPVIVLENTMESLLVDIVADLRPGFDDVDAEEFGSSLQGETELDGYLTFRDVLHRMLHRLTYYVETNRYGEATKVPVTSEEFMDVVSTVDGLINDFPDLPVSPLDEIRTRIATAGFICDELSGRKLQIHQRAGSFFASPVLERPKAQIVKDFVTGTTDALLLTRAGSTGISLHAGEKFPDQRRRVMIELQSAADVNTRVQFFGRVNRKGQTSSPEIETLSSGLIGEARPIAMQNSKLRKLSANTTANQDNAALDRSVPDFINAIGDEVAFRYLEANPRIAQRLDINLENEDEREESYFINKLTSRLVMLRVVEQEQIYEALTNEYLRVIKELDAKGVNPLKSRELDVRAREVARVVYESGNPHSDSAFNQPVFAKTIEYDVALDPMRSDAVKRLVREGSAAVEHFRINHERRQNQDFFLALKGFLAVNRRKFLETVLAKDCKSVDEALAAKRPNSVQKMMHRLKVLDGVLDGLQVGAVARFTNNDGETDFGVIASIAVPDNPKHIHLLGGYELSFAVPGRQTLIDRTLYSLQDDVQFRIMPKAGLLDDLMLRFDTAPAGNVTYQRLILDGNLFKAAQIAAAGSIGSSIIYTDERGARHRGVLMARGVDLKHLQSLPVRVETAAMCGEVLDRFPAVKLTTSPGLSDDDESEMRLFLQDGMAVMEVPGSKVWGGRYFANEDLIKVTGPFAGTRKVMVAKFPTENISKAMGILYRQGVSLYAESSLRQAINNLRGVIYSNESENEERMRAVKA</sequence>
<dbReference type="PATRIC" id="fig|231023.4.peg.5526"/>
<evidence type="ECO:0000256" key="1">
    <source>
        <dbReference type="ARBA" id="ARBA00006992"/>
    </source>
</evidence>
<reference evidence="6 7" key="1">
    <citation type="journal article" date="2012" name="J. Bacteriol.">
        <title>Complete Genome Sequence of the Naphthalene-Degrading Pseudomonas putida Strain ND6.</title>
        <authorList>
            <person name="Li S."/>
            <person name="Zhao H."/>
            <person name="Li Y."/>
            <person name="Niu S."/>
            <person name="Cai B."/>
        </authorList>
    </citation>
    <scope>NUCLEOTIDE SEQUENCE [LARGE SCALE GENOMIC DNA]</scope>
    <source>
        <strain evidence="6 7">ND6</strain>
        <plasmid evidence="6 7">pND6-2</plasmid>
    </source>
</reference>
<dbReference type="Pfam" id="PF13872">
    <property type="entry name" value="AAA_34"/>
    <property type="match status" value="1"/>
</dbReference>
<evidence type="ECO:0000313" key="6">
    <source>
        <dbReference type="EMBL" id="AFK73027.1"/>
    </source>
</evidence>
<evidence type="ECO:0000256" key="2">
    <source>
        <dbReference type="ARBA" id="ARBA00022603"/>
    </source>
</evidence>
<dbReference type="InterPro" id="IPR026741">
    <property type="entry name" value="SNO"/>
</dbReference>
<dbReference type="Proteomes" id="UP000005268">
    <property type="component" value="Plasmid pND6-2"/>
</dbReference>
<dbReference type="GO" id="GO:0008168">
    <property type="term" value="F:methyltransferase activity"/>
    <property type="evidence" value="ECO:0007669"/>
    <property type="project" value="UniProtKB-KW"/>
</dbReference>
<evidence type="ECO:0000313" key="7">
    <source>
        <dbReference type="Proteomes" id="UP000005268"/>
    </source>
</evidence>
<geneLocation type="plasmid" evidence="6 7">
    <name>pND6-2</name>
</geneLocation>
<dbReference type="PROSITE" id="PS00092">
    <property type="entry name" value="N6_MTASE"/>
    <property type="match status" value="1"/>
</dbReference>
<name>I3V5K6_PSEPU</name>
<keyword evidence="3" id="KW-0808">Transferase</keyword>
<comment type="similarity">
    <text evidence="1">Belongs to the SBNO family.</text>
</comment>
<feature type="domain" description="Helicase ATP-binding" evidence="5">
    <location>
        <begin position="663"/>
        <end position="853"/>
    </location>
</feature>
<dbReference type="Gene3D" id="3.40.50.300">
    <property type="entry name" value="P-loop containing nucleotide triphosphate hydrolases"/>
    <property type="match status" value="1"/>
</dbReference>
<dbReference type="PROSITE" id="PS51192">
    <property type="entry name" value="HELICASE_ATP_BIND_1"/>
    <property type="match status" value="1"/>
</dbReference>
<keyword evidence="6" id="KW-0614">Plasmid</keyword>
<dbReference type="HOGENOM" id="CLU_242064_0_0_6"/>
<gene>
    <name evidence="6" type="ORF">YSA_p00135</name>
</gene>
<dbReference type="Gene3D" id="3.40.50.150">
    <property type="entry name" value="Vaccinia Virus protein VP39"/>
    <property type="match status" value="1"/>
</dbReference>
<keyword evidence="2" id="KW-0489">Methyltransferase</keyword>
<dbReference type="InterPro" id="IPR002052">
    <property type="entry name" value="DNA_methylase_N6_adenine_CS"/>
</dbReference>
<dbReference type="InterPro" id="IPR029063">
    <property type="entry name" value="SAM-dependent_MTases_sf"/>
</dbReference>
<evidence type="ECO:0000256" key="4">
    <source>
        <dbReference type="SAM" id="MobiDB-lite"/>
    </source>
</evidence>
<dbReference type="KEGG" id="ppi:YSA_p00135"/>
<protein>
    <recommendedName>
        <fullName evidence="5">Helicase ATP-binding domain-containing protein</fullName>
    </recommendedName>
</protein>
<dbReference type="PANTHER" id="PTHR12706">
    <property type="entry name" value="STRAWBERRY NOTCH-RELATED"/>
    <property type="match status" value="1"/>
</dbReference>
<organism evidence="6 7">
    <name type="scientific">Pseudomonas putida ND6</name>
    <dbReference type="NCBI Taxonomy" id="231023"/>
    <lineage>
        <taxon>Bacteria</taxon>
        <taxon>Pseudomonadati</taxon>
        <taxon>Pseudomonadota</taxon>
        <taxon>Gammaproteobacteria</taxon>
        <taxon>Pseudomonadales</taxon>
        <taxon>Pseudomonadaceae</taxon>
        <taxon>Pseudomonas</taxon>
    </lineage>
</organism>
<proteinExistence type="inferred from homology"/>
<feature type="region of interest" description="Disordered" evidence="4">
    <location>
        <begin position="557"/>
        <end position="594"/>
    </location>
</feature>
<dbReference type="Pfam" id="PF13871">
    <property type="entry name" value="Helicase_C_4"/>
    <property type="match status" value="1"/>
</dbReference>
<feature type="region of interest" description="Disordered" evidence="4">
    <location>
        <begin position="110"/>
        <end position="150"/>
    </location>
</feature>
<evidence type="ECO:0000256" key="3">
    <source>
        <dbReference type="ARBA" id="ARBA00022679"/>
    </source>
</evidence>
<dbReference type="InterPro" id="IPR026937">
    <property type="entry name" value="SBNO_Helicase_C_dom"/>
</dbReference>
<accession>I3V5K6</accession>
<evidence type="ECO:0000259" key="5">
    <source>
        <dbReference type="PROSITE" id="PS51192"/>
    </source>
</evidence>